<proteinExistence type="predicted"/>
<name>A0A2N1J7P2_9BASI</name>
<reference evidence="1 2" key="1">
    <citation type="submission" date="2017-10" db="EMBL/GenBank/DDBJ databases">
        <title>A novel species of cold-tolerant Malassezia isolated from bats.</title>
        <authorList>
            <person name="Lorch J.M."/>
            <person name="Palmer J.M."/>
            <person name="Vanderwolf K.J."/>
            <person name="Schmidt K.Z."/>
            <person name="Verant M.L."/>
            <person name="Weller T.J."/>
            <person name="Blehert D.S."/>
        </authorList>
    </citation>
    <scope>NUCLEOTIDE SEQUENCE [LARGE SCALE GENOMIC DNA]</scope>
    <source>
        <strain evidence="1 2">NWHC:44797-103</strain>
    </source>
</reference>
<evidence type="ECO:0000313" key="1">
    <source>
        <dbReference type="EMBL" id="PKI82576.1"/>
    </source>
</evidence>
<protein>
    <submittedName>
        <fullName evidence="1">Uncharacterized protein</fullName>
    </submittedName>
</protein>
<dbReference type="AlphaFoldDB" id="A0A2N1J7P2"/>
<evidence type="ECO:0000313" key="2">
    <source>
        <dbReference type="Proteomes" id="UP000232875"/>
    </source>
</evidence>
<dbReference type="Proteomes" id="UP000232875">
    <property type="component" value="Unassembled WGS sequence"/>
</dbReference>
<organism evidence="1 2">
    <name type="scientific">Malassezia vespertilionis</name>
    <dbReference type="NCBI Taxonomy" id="2020962"/>
    <lineage>
        <taxon>Eukaryota</taxon>
        <taxon>Fungi</taxon>
        <taxon>Dikarya</taxon>
        <taxon>Basidiomycota</taxon>
        <taxon>Ustilaginomycotina</taxon>
        <taxon>Malasseziomycetes</taxon>
        <taxon>Malasseziales</taxon>
        <taxon>Malasseziaceae</taxon>
        <taxon>Malassezia</taxon>
    </lineage>
</organism>
<dbReference type="EMBL" id="KZ454994">
    <property type="protein sequence ID" value="PKI82576.1"/>
    <property type="molecule type" value="Genomic_DNA"/>
</dbReference>
<dbReference type="Gene3D" id="3.40.50.150">
    <property type="entry name" value="Vaccinia Virus protein VP39"/>
    <property type="match status" value="1"/>
</dbReference>
<sequence length="148" mass="15990">MADLDIFEDALLTVFDYHQPAHGDPGSDSTYTHTQLPSWCDVNGTRTVQYRIPNTTSTNTKLFAHHQWDAGIHLANLLASAVSGDGPAWADPRAKCVTVLTDYPDTEILANLAANAAALKKRAPLLLPLQTMGLAWGDAAQEAYVVVC</sequence>
<gene>
    <name evidence="1" type="ORF">MVES_003345</name>
</gene>
<accession>A0A2N1J7P2</accession>
<keyword evidence="2" id="KW-1185">Reference proteome</keyword>
<dbReference type="OrthoDB" id="407325at2759"/>
<dbReference type="InterPro" id="IPR029063">
    <property type="entry name" value="SAM-dependent_MTases_sf"/>
</dbReference>